<comment type="caution">
    <text evidence="4">The sequence shown here is derived from an EMBL/GenBank/DDBJ whole genome shotgun (WGS) entry which is preliminary data.</text>
</comment>
<dbReference type="InterPro" id="IPR004559">
    <property type="entry name" value="HemW-like"/>
</dbReference>
<organism evidence="4 5">
    <name type="scientific">Pedobacter duraquae</name>
    <dbReference type="NCBI Taxonomy" id="425511"/>
    <lineage>
        <taxon>Bacteria</taxon>
        <taxon>Pseudomonadati</taxon>
        <taxon>Bacteroidota</taxon>
        <taxon>Sphingobacteriia</taxon>
        <taxon>Sphingobacteriales</taxon>
        <taxon>Sphingobacteriaceae</taxon>
        <taxon>Pedobacter</taxon>
    </lineage>
</organism>
<dbReference type="PROSITE" id="PS51918">
    <property type="entry name" value="RADICAL_SAM"/>
    <property type="match status" value="1"/>
</dbReference>
<protein>
    <recommendedName>
        <fullName evidence="2">Heme chaperone HemW</fullName>
    </recommendedName>
</protein>
<dbReference type="PANTHER" id="PTHR13932">
    <property type="entry name" value="COPROPORPHYRINIGEN III OXIDASE"/>
    <property type="match status" value="1"/>
</dbReference>
<keyword evidence="2" id="KW-0004">4Fe-4S</keyword>
<comment type="function">
    <text evidence="2">Probably acts as a heme chaperone, transferring heme to an unknown acceptor. Binds one molecule of heme per monomer, possibly covalently. Binds 1 [4Fe-4S] cluster. The cluster is coordinated with 3 cysteines and an exchangeable S-adenosyl-L-methionine.</text>
</comment>
<evidence type="ECO:0000256" key="2">
    <source>
        <dbReference type="RuleBase" id="RU364116"/>
    </source>
</evidence>
<proteinExistence type="inferred from homology"/>
<dbReference type="RefSeq" id="WP_133556198.1">
    <property type="nucleotide sequence ID" value="NZ_SNWM01000003.1"/>
</dbReference>
<dbReference type="SMART" id="SM00729">
    <property type="entry name" value="Elp3"/>
    <property type="match status" value="1"/>
</dbReference>
<dbReference type="GO" id="GO:0006779">
    <property type="term" value="P:porphyrin-containing compound biosynthetic process"/>
    <property type="evidence" value="ECO:0007669"/>
    <property type="project" value="InterPro"/>
</dbReference>
<dbReference type="AlphaFoldDB" id="A0A4R6II31"/>
<keyword evidence="2" id="KW-0411">Iron-sulfur</keyword>
<dbReference type="GO" id="GO:0004109">
    <property type="term" value="F:coproporphyrinogen oxidase activity"/>
    <property type="evidence" value="ECO:0007669"/>
    <property type="project" value="InterPro"/>
</dbReference>
<dbReference type="GO" id="GO:0051539">
    <property type="term" value="F:4 iron, 4 sulfur cluster binding"/>
    <property type="evidence" value="ECO:0007669"/>
    <property type="project" value="UniProtKB-UniRule"/>
</dbReference>
<dbReference type="InterPro" id="IPR058240">
    <property type="entry name" value="rSAM_sf"/>
</dbReference>
<evidence type="ECO:0000256" key="1">
    <source>
        <dbReference type="ARBA" id="ARBA00006100"/>
    </source>
</evidence>
<keyword evidence="2" id="KW-0949">S-adenosyl-L-methionine</keyword>
<dbReference type="Pfam" id="PF04055">
    <property type="entry name" value="Radical_SAM"/>
    <property type="match status" value="1"/>
</dbReference>
<keyword evidence="2" id="KW-0479">Metal-binding</keyword>
<evidence type="ECO:0000259" key="3">
    <source>
        <dbReference type="PROSITE" id="PS51918"/>
    </source>
</evidence>
<dbReference type="OrthoDB" id="9808022at2"/>
<dbReference type="NCBIfam" id="TIGR00539">
    <property type="entry name" value="hemN_rel"/>
    <property type="match status" value="1"/>
</dbReference>
<dbReference type="PANTHER" id="PTHR13932:SF5">
    <property type="entry name" value="RADICAL S-ADENOSYL METHIONINE DOMAIN-CONTAINING PROTEIN 1, MITOCHONDRIAL"/>
    <property type="match status" value="1"/>
</dbReference>
<reference evidence="4 5" key="1">
    <citation type="submission" date="2019-03" db="EMBL/GenBank/DDBJ databases">
        <title>Genomic Encyclopedia of Archaeal and Bacterial Type Strains, Phase II (KMG-II): from individual species to whole genera.</title>
        <authorList>
            <person name="Goeker M."/>
        </authorList>
    </citation>
    <scope>NUCLEOTIDE SEQUENCE [LARGE SCALE GENOMIC DNA]</scope>
    <source>
        <strain evidence="4 5">DSM 19034</strain>
    </source>
</reference>
<keyword evidence="2" id="KW-0349">Heme</keyword>
<name>A0A4R6II31_9SPHI</name>
<dbReference type="InterPro" id="IPR034505">
    <property type="entry name" value="Coproporphyrinogen-III_oxidase"/>
</dbReference>
<dbReference type="SUPFAM" id="SSF102114">
    <property type="entry name" value="Radical SAM enzymes"/>
    <property type="match status" value="1"/>
</dbReference>
<keyword evidence="2" id="KW-0963">Cytoplasm</keyword>
<dbReference type="SFLD" id="SFLDS00029">
    <property type="entry name" value="Radical_SAM"/>
    <property type="match status" value="1"/>
</dbReference>
<dbReference type="EMBL" id="SNWM01000003">
    <property type="protein sequence ID" value="TDO21585.1"/>
    <property type="molecule type" value="Genomic_DNA"/>
</dbReference>
<dbReference type="InterPro" id="IPR023404">
    <property type="entry name" value="rSAM_horseshoe"/>
</dbReference>
<dbReference type="Gene3D" id="1.10.10.920">
    <property type="match status" value="1"/>
</dbReference>
<dbReference type="SFLD" id="SFLDF00288">
    <property type="entry name" value="HemN-like__clustered_with_nucl"/>
    <property type="match status" value="1"/>
</dbReference>
<sequence>MAGIYIHVPFCKKACTYCDFHFSTSLQYVDEMTDAICAELLLKKERLNGQQIGSIYFGGGTPSVLPIASLQKIFDTLTQHFSIDQDAEITLEANPDDLDAKKIGGLRALPVNRFSIGIQSFFNEDLVWMNRAHTATEAESCVKRSQDAGFENLSLDLIYGYPLLTNEKWLQNIQKVISLETPHLSAYSLTVEPKTALAHAIKRGKQIPLNDEQSADQFETLISKTGAAGFEHYEISNFSKPGKYALHNTNYWRGVPYLGIGPSAHGFDGTNRYHNVANNAVYIKQLLNGKLAETVEELDQYDRFNEYMMTSLRTMWGANLEQVKSIYGKHYYADTLKNMQPFIESNWLERDLDTIRLTPDGKFFADYIASEFFLSEDDHR</sequence>
<keyword evidence="2" id="KW-0408">Iron</keyword>
<evidence type="ECO:0000313" key="4">
    <source>
        <dbReference type="EMBL" id="TDO21585.1"/>
    </source>
</evidence>
<dbReference type="Proteomes" id="UP000295499">
    <property type="component" value="Unassembled WGS sequence"/>
</dbReference>
<feature type="domain" description="Radical SAM core" evidence="3">
    <location>
        <begin position="1"/>
        <end position="231"/>
    </location>
</feature>
<comment type="similarity">
    <text evidence="1">Belongs to the anaerobic coproporphyrinogen-III oxidase family. HemW subfamily.</text>
</comment>
<accession>A0A4R6II31</accession>
<gene>
    <name evidence="4" type="ORF">CLV32_2690</name>
</gene>
<dbReference type="InterPro" id="IPR006638">
    <property type="entry name" value="Elp3/MiaA/NifB-like_rSAM"/>
</dbReference>
<dbReference type="SFLD" id="SFLDF00562">
    <property type="entry name" value="HemN-like__clustered_with_heat"/>
    <property type="match status" value="1"/>
</dbReference>
<dbReference type="GO" id="GO:0005737">
    <property type="term" value="C:cytoplasm"/>
    <property type="evidence" value="ECO:0007669"/>
    <property type="project" value="UniProtKB-SubCell"/>
</dbReference>
<dbReference type="SFLD" id="SFLDG01065">
    <property type="entry name" value="anaerobic_coproporphyrinogen-I"/>
    <property type="match status" value="1"/>
</dbReference>
<dbReference type="InterPro" id="IPR007197">
    <property type="entry name" value="rSAM"/>
</dbReference>
<dbReference type="Gene3D" id="3.80.30.20">
    <property type="entry name" value="tm_1862 like domain"/>
    <property type="match status" value="1"/>
</dbReference>
<keyword evidence="5" id="KW-1185">Reference proteome</keyword>
<evidence type="ECO:0000313" key="5">
    <source>
        <dbReference type="Proteomes" id="UP000295499"/>
    </source>
</evidence>
<keyword evidence="2" id="KW-0143">Chaperone</keyword>
<dbReference type="GO" id="GO:0046872">
    <property type="term" value="F:metal ion binding"/>
    <property type="evidence" value="ECO:0007669"/>
    <property type="project" value="UniProtKB-UniRule"/>
</dbReference>
<comment type="subcellular location">
    <subcellularLocation>
        <location evidence="2">Cytoplasm</location>
    </subcellularLocation>
</comment>